<evidence type="ECO:0000313" key="1">
    <source>
        <dbReference type="EMBL" id="MCW3807264.1"/>
    </source>
</evidence>
<dbReference type="AlphaFoldDB" id="A0AAE3SLB2"/>
<gene>
    <name evidence="1" type="ORF">OM074_16625</name>
</gene>
<evidence type="ECO:0000313" key="2">
    <source>
        <dbReference type="Proteomes" id="UP001207408"/>
    </source>
</evidence>
<organism evidence="1 2">
    <name type="scientific">Plebeiibacterium marinum</name>
    <dbReference type="NCBI Taxonomy" id="2992111"/>
    <lineage>
        <taxon>Bacteria</taxon>
        <taxon>Pseudomonadati</taxon>
        <taxon>Bacteroidota</taxon>
        <taxon>Bacteroidia</taxon>
        <taxon>Marinilabiliales</taxon>
        <taxon>Marinilabiliaceae</taxon>
        <taxon>Plebeiibacterium</taxon>
    </lineage>
</organism>
<dbReference type="EMBL" id="JAPDPI010000041">
    <property type="protein sequence ID" value="MCW3807264.1"/>
    <property type="molecule type" value="Genomic_DNA"/>
</dbReference>
<dbReference type="Proteomes" id="UP001207408">
    <property type="component" value="Unassembled WGS sequence"/>
</dbReference>
<keyword evidence="2" id="KW-1185">Reference proteome</keyword>
<sequence length="135" mass="15248">MSKLSQLGIIILFMVIMFSCSDKEELIGKWDDNIKLSTKAVGFDAGKDSVVITTKGEGWWINSVNEGDSCYMGAIDQHLIDGTYTITKDFFTIERRTSKSLFVKFDQNNSGYQRGISITLQSGNYFDYVDITQNK</sequence>
<accession>A0AAE3SLB2</accession>
<proteinExistence type="predicted"/>
<dbReference type="RefSeq" id="WP_301201496.1">
    <property type="nucleotide sequence ID" value="NZ_JAPDPI010000041.1"/>
</dbReference>
<name>A0AAE3SLB2_9BACT</name>
<reference evidence="1" key="1">
    <citation type="submission" date="2022-10" db="EMBL/GenBank/DDBJ databases">
        <authorList>
            <person name="Yu W.X."/>
        </authorList>
    </citation>
    <scope>NUCLEOTIDE SEQUENCE</scope>
    <source>
        <strain evidence="1">D04</strain>
    </source>
</reference>
<comment type="caution">
    <text evidence="1">The sequence shown here is derived from an EMBL/GenBank/DDBJ whole genome shotgun (WGS) entry which is preliminary data.</text>
</comment>
<protein>
    <submittedName>
        <fullName evidence="1">Uncharacterized protein</fullName>
    </submittedName>
</protein>
<dbReference type="PROSITE" id="PS51257">
    <property type="entry name" value="PROKAR_LIPOPROTEIN"/>
    <property type="match status" value="1"/>
</dbReference>